<evidence type="ECO:0000313" key="3">
    <source>
        <dbReference type="Proteomes" id="UP001168877"/>
    </source>
</evidence>
<sequence length="85" mass="9516">MKKMNGESVKSETSGTVYARGTVHSWYCSCGGTVHDGTVHRAWTQKEIPCARSNRGKESVERKERTCRSSPRPQIRGKMPALLHV</sequence>
<reference evidence="2" key="1">
    <citation type="journal article" date="2022" name="Plant J.">
        <title>Strategies of tolerance reflected in two North American maple genomes.</title>
        <authorList>
            <person name="McEvoy S.L."/>
            <person name="Sezen U.U."/>
            <person name="Trouern-Trend A."/>
            <person name="McMahon S.M."/>
            <person name="Schaberg P.G."/>
            <person name="Yang J."/>
            <person name="Wegrzyn J.L."/>
            <person name="Swenson N.G."/>
        </authorList>
    </citation>
    <scope>NUCLEOTIDE SEQUENCE</scope>
    <source>
        <strain evidence="2">NS2018</strain>
    </source>
</reference>
<name>A0AA39SU73_ACESA</name>
<organism evidence="2 3">
    <name type="scientific">Acer saccharum</name>
    <name type="common">Sugar maple</name>
    <dbReference type="NCBI Taxonomy" id="4024"/>
    <lineage>
        <taxon>Eukaryota</taxon>
        <taxon>Viridiplantae</taxon>
        <taxon>Streptophyta</taxon>
        <taxon>Embryophyta</taxon>
        <taxon>Tracheophyta</taxon>
        <taxon>Spermatophyta</taxon>
        <taxon>Magnoliopsida</taxon>
        <taxon>eudicotyledons</taxon>
        <taxon>Gunneridae</taxon>
        <taxon>Pentapetalae</taxon>
        <taxon>rosids</taxon>
        <taxon>malvids</taxon>
        <taxon>Sapindales</taxon>
        <taxon>Sapindaceae</taxon>
        <taxon>Hippocastanoideae</taxon>
        <taxon>Acereae</taxon>
        <taxon>Acer</taxon>
    </lineage>
</organism>
<protein>
    <submittedName>
        <fullName evidence="2">Uncharacterized protein</fullName>
    </submittedName>
</protein>
<feature type="compositionally biased region" description="Basic and acidic residues" evidence="1">
    <location>
        <begin position="55"/>
        <end position="67"/>
    </location>
</feature>
<gene>
    <name evidence="2" type="ORF">LWI29_003523</name>
</gene>
<dbReference type="EMBL" id="JAUESC010000003">
    <property type="protein sequence ID" value="KAK0599241.1"/>
    <property type="molecule type" value="Genomic_DNA"/>
</dbReference>
<feature type="region of interest" description="Disordered" evidence="1">
    <location>
        <begin position="53"/>
        <end position="85"/>
    </location>
</feature>
<accession>A0AA39SU73</accession>
<evidence type="ECO:0000256" key="1">
    <source>
        <dbReference type="SAM" id="MobiDB-lite"/>
    </source>
</evidence>
<dbReference type="Proteomes" id="UP001168877">
    <property type="component" value="Unassembled WGS sequence"/>
</dbReference>
<reference evidence="2" key="2">
    <citation type="submission" date="2023-06" db="EMBL/GenBank/DDBJ databases">
        <authorList>
            <person name="Swenson N.G."/>
            <person name="Wegrzyn J.L."/>
            <person name="Mcevoy S.L."/>
        </authorList>
    </citation>
    <scope>NUCLEOTIDE SEQUENCE</scope>
    <source>
        <strain evidence="2">NS2018</strain>
        <tissue evidence="2">Leaf</tissue>
    </source>
</reference>
<dbReference type="AlphaFoldDB" id="A0AA39SU73"/>
<comment type="caution">
    <text evidence="2">The sequence shown here is derived from an EMBL/GenBank/DDBJ whole genome shotgun (WGS) entry which is preliminary data.</text>
</comment>
<proteinExistence type="predicted"/>
<keyword evidence="3" id="KW-1185">Reference proteome</keyword>
<evidence type="ECO:0000313" key="2">
    <source>
        <dbReference type="EMBL" id="KAK0599241.1"/>
    </source>
</evidence>